<dbReference type="AlphaFoldDB" id="A0A0J8CEF1"/>
<dbReference type="InterPro" id="IPR036365">
    <property type="entry name" value="PGBD-like_sf"/>
</dbReference>
<dbReference type="RefSeq" id="WP_048580087.1">
    <property type="nucleotide sequence ID" value="NZ_LFNT01000004.1"/>
</dbReference>
<name>A0A0J8CEF1_STRVR</name>
<dbReference type="PATRIC" id="fig|1938.3.peg.1762"/>
<dbReference type="SUPFAM" id="SSF47090">
    <property type="entry name" value="PGBD-like"/>
    <property type="match status" value="1"/>
</dbReference>
<sequence length="271" mass="28841">MKLVTRAQLGWPSSAAPTQTSTKGVKVHYEGATVSVKLLDDHDLCIDKWKAIRKDHLANPKENYSDIAYNYGACPHGHLLEGRGLGRRTGANGNQELNRAHYAICGLVGSKGLTKPNDAMLGAIRDGIELLRRHGAGKEIKGHRDGLATACPGEHLYAWVRKGAPRPGDSPSVPGPRPVVDLSKVIAAALHDPDRPGTPVSYAGVRTVEKALVAEGLLDAEYADGHFGGATVKAYSAWQHRCGFTGADANGIPGQVSLDRLGAAHDFDVRP</sequence>
<dbReference type="GO" id="GO:0009253">
    <property type="term" value="P:peptidoglycan catabolic process"/>
    <property type="evidence" value="ECO:0007669"/>
    <property type="project" value="InterPro"/>
</dbReference>
<dbReference type="CDD" id="cd06583">
    <property type="entry name" value="PGRP"/>
    <property type="match status" value="1"/>
</dbReference>
<dbReference type="EMBL" id="LFNT01000004">
    <property type="protein sequence ID" value="KMS76335.1"/>
    <property type="molecule type" value="Genomic_DNA"/>
</dbReference>
<dbReference type="SUPFAM" id="SSF55846">
    <property type="entry name" value="N-acetylmuramoyl-L-alanine amidase-like"/>
    <property type="match status" value="1"/>
</dbReference>
<dbReference type="InterPro" id="IPR002502">
    <property type="entry name" value="Amidase_domain"/>
</dbReference>
<evidence type="ECO:0000313" key="2">
    <source>
        <dbReference type="EMBL" id="KMS76335.1"/>
    </source>
</evidence>
<dbReference type="Proteomes" id="UP000037432">
    <property type="component" value="Unassembled WGS sequence"/>
</dbReference>
<evidence type="ECO:0000313" key="3">
    <source>
        <dbReference type="Proteomes" id="UP000037432"/>
    </source>
</evidence>
<comment type="caution">
    <text evidence="2">The sequence shown here is derived from an EMBL/GenBank/DDBJ whole genome shotgun (WGS) entry which is preliminary data.</text>
</comment>
<protein>
    <submittedName>
        <fullName evidence="2">N-acetylmuramoyl-L-alanine amidase</fullName>
    </submittedName>
</protein>
<dbReference type="Gene3D" id="3.40.80.10">
    <property type="entry name" value="Peptidoglycan recognition protein-like"/>
    <property type="match status" value="1"/>
</dbReference>
<feature type="region of interest" description="Disordered" evidence="1">
    <location>
        <begin position="1"/>
        <end position="23"/>
    </location>
</feature>
<reference evidence="2 3" key="1">
    <citation type="submission" date="2015-06" db="EMBL/GenBank/DDBJ databases">
        <authorList>
            <person name="Ju K.-S."/>
            <person name="Doroghazi J.R."/>
            <person name="Metcalf W.W."/>
        </authorList>
    </citation>
    <scope>NUCLEOTIDE SEQUENCE [LARGE SCALE GENOMIC DNA]</scope>
    <source>
        <strain evidence="2 3">NRRL 3414</strain>
    </source>
</reference>
<dbReference type="OrthoDB" id="514320at2"/>
<evidence type="ECO:0000256" key="1">
    <source>
        <dbReference type="SAM" id="MobiDB-lite"/>
    </source>
</evidence>
<dbReference type="InterPro" id="IPR036505">
    <property type="entry name" value="Amidase/PGRP_sf"/>
</dbReference>
<organism evidence="2 3">
    <name type="scientific">Streptomyces viridochromogenes</name>
    <dbReference type="NCBI Taxonomy" id="1938"/>
    <lineage>
        <taxon>Bacteria</taxon>
        <taxon>Bacillati</taxon>
        <taxon>Actinomycetota</taxon>
        <taxon>Actinomycetes</taxon>
        <taxon>Kitasatosporales</taxon>
        <taxon>Streptomycetaceae</taxon>
        <taxon>Streptomyces</taxon>
    </lineage>
</organism>
<accession>A0A0J8CEF1</accession>
<proteinExistence type="predicted"/>
<dbReference type="GO" id="GO:0008745">
    <property type="term" value="F:N-acetylmuramoyl-L-alanine amidase activity"/>
    <property type="evidence" value="ECO:0007669"/>
    <property type="project" value="InterPro"/>
</dbReference>
<gene>
    <name evidence="2" type="ORF">ACM01_06480</name>
</gene>